<protein>
    <submittedName>
        <fullName evidence="3 4">Prolyl oligopeptidase family</fullName>
    </submittedName>
</protein>
<name>A0A173TP99_9FIRM</name>
<keyword evidence="1" id="KW-0378">Hydrolase</keyword>
<reference evidence="4 6" key="2">
    <citation type="journal article" date="2019" name="Nat. Med.">
        <title>A library of human gut bacterial isolates paired with longitudinal multiomics data enables mechanistic microbiome research.</title>
        <authorList>
            <person name="Poyet M."/>
            <person name="Groussin M."/>
            <person name="Gibbons S.M."/>
            <person name="Avila-Pacheco J."/>
            <person name="Jiang X."/>
            <person name="Kearney S.M."/>
            <person name="Perrotta A.R."/>
            <person name="Berdy B."/>
            <person name="Zhao S."/>
            <person name="Lieberman T.D."/>
            <person name="Swanson P.K."/>
            <person name="Smith M."/>
            <person name="Roesemann S."/>
            <person name="Alexander J.E."/>
            <person name="Rich S.A."/>
            <person name="Livny J."/>
            <person name="Vlamakis H."/>
            <person name="Clish C."/>
            <person name="Bullock K."/>
            <person name="Deik A."/>
            <person name="Scott J."/>
            <person name="Pierce K.A."/>
            <person name="Xavier R.J."/>
            <person name="Alm E.J."/>
        </authorList>
    </citation>
    <scope>NUCLEOTIDE SEQUENCE [LARGE SCALE GENOMIC DNA]</scope>
    <source>
        <strain evidence="4 6">BIOML-A1</strain>
    </source>
</reference>
<evidence type="ECO:0000259" key="2">
    <source>
        <dbReference type="Pfam" id="PF20434"/>
    </source>
</evidence>
<dbReference type="Gene3D" id="3.40.50.1820">
    <property type="entry name" value="alpha/beta hydrolase"/>
    <property type="match status" value="1"/>
</dbReference>
<dbReference type="AlphaFoldDB" id="A0A173TP99"/>
<dbReference type="InterPro" id="IPR049492">
    <property type="entry name" value="BD-FAE-like_dom"/>
</dbReference>
<feature type="domain" description="BD-FAE-like" evidence="2">
    <location>
        <begin position="151"/>
        <end position="351"/>
    </location>
</feature>
<sequence>MFTKNNTMNEILNTEPVGRAAGNLFPTCFMARVPVEHRDHTMAQIEKEETMEWGAPFLADAFLECANLIKETAETKKFKYIPLWGENDDASAGDKMSHWKNGIPDADLNTEEGVWLFTGDPAVDNEAFAHTAGSDSIPPYESVAVSKEKRNTSGLKPAVILCPGGGYEMVSFYNEGLQPAQRMERDGGYKAFILCYRIRPNYYPLPQMDLARAVMYVRAHAAEYQVDPNRIVIVGASAGGHLCASEALLHEELKENVLENLAKFQKADMVEQYRKISARPDAVGLLYPVISFTSEYHEGSYIYNTNEKPGLREKLSVEFHITSDYPMTYAYANADDGCVPASNTMRLNEALEKAGVKHLCEVYPTGDHGIGLGYHTSAKMWSENMLAFFDQNL</sequence>
<dbReference type="Proteomes" id="UP000095350">
    <property type="component" value="Unassembled WGS sequence"/>
</dbReference>
<dbReference type="PANTHER" id="PTHR48081">
    <property type="entry name" value="AB HYDROLASE SUPERFAMILY PROTEIN C4A8.06C"/>
    <property type="match status" value="1"/>
</dbReference>
<dbReference type="InterPro" id="IPR050300">
    <property type="entry name" value="GDXG_lipolytic_enzyme"/>
</dbReference>
<dbReference type="PANTHER" id="PTHR48081:SF6">
    <property type="entry name" value="PEPTIDASE S9 PROLYL OLIGOPEPTIDASE CATALYTIC DOMAIN-CONTAINING PROTEIN"/>
    <property type="match status" value="1"/>
</dbReference>
<dbReference type="Pfam" id="PF20434">
    <property type="entry name" value="BD-FAE"/>
    <property type="match status" value="1"/>
</dbReference>
<evidence type="ECO:0000313" key="4">
    <source>
        <dbReference type="EMBL" id="MTR85510.1"/>
    </source>
</evidence>
<dbReference type="Proteomes" id="UP000478483">
    <property type="component" value="Unassembled WGS sequence"/>
</dbReference>
<organism evidence="3 5">
    <name type="scientific">Roseburia intestinalis</name>
    <dbReference type="NCBI Taxonomy" id="166486"/>
    <lineage>
        <taxon>Bacteria</taxon>
        <taxon>Bacillati</taxon>
        <taxon>Bacillota</taxon>
        <taxon>Clostridia</taxon>
        <taxon>Lachnospirales</taxon>
        <taxon>Lachnospiraceae</taxon>
        <taxon>Roseburia</taxon>
    </lineage>
</organism>
<evidence type="ECO:0000313" key="3">
    <source>
        <dbReference type="EMBL" id="CUN04056.1"/>
    </source>
</evidence>
<dbReference type="EMBL" id="CYXZ01000011">
    <property type="protein sequence ID" value="CUN04056.1"/>
    <property type="molecule type" value="Genomic_DNA"/>
</dbReference>
<dbReference type="STRING" id="166486.ERS852572_01638"/>
<gene>
    <name evidence="3" type="ORF">ERS852572_01638</name>
    <name evidence="4" type="ORF">GMD50_10630</name>
</gene>
<dbReference type="SUPFAM" id="SSF53474">
    <property type="entry name" value="alpha/beta-Hydrolases"/>
    <property type="match status" value="1"/>
</dbReference>
<evidence type="ECO:0000313" key="6">
    <source>
        <dbReference type="Proteomes" id="UP000478483"/>
    </source>
</evidence>
<proteinExistence type="predicted"/>
<dbReference type="EMBL" id="WNAJ01000011">
    <property type="protein sequence ID" value="MTR85510.1"/>
    <property type="molecule type" value="Genomic_DNA"/>
</dbReference>
<dbReference type="OrthoDB" id="9794725at2"/>
<dbReference type="RefSeq" id="WP_006856719.1">
    <property type="nucleotide sequence ID" value="NZ_CABIYH010000011.1"/>
</dbReference>
<accession>A0A173TP99</accession>
<reference evidence="3 5" key="1">
    <citation type="submission" date="2015-09" db="EMBL/GenBank/DDBJ databases">
        <authorList>
            <consortium name="Pathogen Informatics"/>
        </authorList>
    </citation>
    <scope>NUCLEOTIDE SEQUENCE [LARGE SCALE GENOMIC DNA]</scope>
    <source>
        <strain evidence="3 5">2789STDY5834960</strain>
    </source>
</reference>
<dbReference type="GO" id="GO:0016787">
    <property type="term" value="F:hydrolase activity"/>
    <property type="evidence" value="ECO:0007669"/>
    <property type="project" value="UniProtKB-KW"/>
</dbReference>
<dbReference type="PaxDb" id="166486-ERS852572_01638"/>
<evidence type="ECO:0000256" key="1">
    <source>
        <dbReference type="ARBA" id="ARBA00022801"/>
    </source>
</evidence>
<dbReference type="InterPro" id="IPR029058">
    <property type="entry name" value="AB_hydrolase_fold"/>
</dbReference>
<evidence type="ECO:0000313" key="5">
    <source>
        <dbReference type="Proteomes" id="UP000095350"/>
    </source>
</evidence>